<evidence type="ECO:0000256" key="7">
    <source>
        <dbReference type="ARBA" id="ARBA00022900"/>
    </source>
</evidence>
<dbReference type="PROSITE" id="PS50279">
    <property type="entry name" value="BPTI_KUNITZ_2"/>
    <property type="match status" value="3"/>
</dbReference>
<dbReference type="Gene3D" id="4.10.410.10">
    <property type="entry name" value="Pancreatic trypsin inhibitor Kunitz domain"/>
    <property type="match status" value="3"/>
</dbReference>
<evidence type="ECO:0000256" key="5">
    <source>
        <dbReference type="ARBA" id="ARBA00022729"/>
    </source>
</evidence>
<evidence type="ECO:0000256" key="11">
    <source>
        <dbReference type="ARBA" id="ARBA00060238"/>
    </source>
</evidence>
<feature type="compositionally biased region" description="Low complexity" evidence="14">
    <location>
        <begin position="25"/>
        <end position="35"/>
    </location>
</feature>
<dbReference type="GO" id="GO:0005576">
    <property type="term" value="C:extracellular region"/>
    <property type="evidence" value="ECO:0007669"/>
    <property type="project" value="UniProtKB-SubCell"/>
</dbReference>
<dbReference type="FunFam" id="4.10.410.10:FF:000018">
    <property type="entry name" value="Tissue factor pathway inhibitor"/>
    <property type="match status" value="1"/>
</dbReference>
<reference evidence="16" key="1">
    <citation type="submission" date="2025-08" db="UniProtKB">
        <authorList>
            <consortium name="Ensembl"/>
        </authorList>
    </citation>
    <scope>IDENTIFICATION</scope>
</reference>
<dbReference type="SMART" id="SM00131">
    <property type="entry name" value="KU"/>
    <property type="match status" value="3"/>
</dbReference>
<keyword evidence="6" id="KW-0677">Repeat</keyword>
<dbReference type="SUPFAM" id="SSF57362">
    <property type="entry name" value="BPTI-like"/>
    <property type="match status" value="3"/>
</dbReference>
<comment type="subunit">
    <text evidence="12">Finds in a complex with ABCB1, TFPI2 and PPP2R3C; leading to the dephosphorylation of ABCB1.</text>
</comment>
<evidence type="ECO:0000313" key="17">
    <source>
        <dbReference type="Proteomes" id="UP000694541"/>
    </source>
</evidence>
<dbReference type="PROSITE" id="PS00280">
    <property type="entry name" value="BPTI_KUNITZ_1"/>
    <property type="match status" value="2"/>
</dbReference>
<keyword evidence="2" id="KW-0964">Secreted</keyword>
<dbReference type="GO" id="GO:0007596">
    <property type="term" value="P:blood coagulation"/>
    <property type="evidence" value="ECO:0007669"/>
    <property type="project" value="UniProtKB-KW"/>
</dbReference>
<keyword evidence="17" id="KW-1185">Reference proteome</keyword>
<sequence>ISPSPPTTCARREAARGSRLGAYKALPAGRAAPLAPGTPQPPARPPSLLSRLSRPPARPPAAAAAATWPPAAASRCPRCCCRWPARPWPRAPSQVGAGARRDPAGGCAGPGPGPPPPPRWLQPPPLVSPAEKQRACLLPPDDGPCRALVPRWYYDRYTQSCQEFTYGGCHGNANNFLTLDDCEKSCWTIKKVPKLCRMEADGGPCRSHLKRYAFNLSSMRCEEFIYGGCYGNGNNFRDLQSCVDHCLPEKTGPLLCYSPKDEGLCSSSVPRYYYDSKTKSCKEFKYTGCGGNANNFVTETDCYNVCRKAGSQKPRINKPTNVFRRKMMRKLIKKPQMYNPKS</sequence>
<dbReference type="InterPro" id="IPR036880">
    <property type="entry name" value="Kunitz_BPTI_sf"/>
</dbReference>
<dbReference type="FunFam" id="4.10.410.10:FF:000004">
    <property type="entry name" value="Tissue factor pathway inhibitor"/>
    <property type="match status" value="1"/>
</dbReference>
<evidence type="ECO:0000256" key="6">
    <source>
        <dbReference type="ARBA" id="ARBA00022737"/>
    </source>
</evidence>
<reference evidence="16" key="2">
    <citation type="submission" date="2025-09" db="UniProtKB">
        <authorList>
            <consortium name="Ensembl"/>
        </authorList>
    </citation>
    <scope>IDENTIFICATION</scope>
</reference>
<dbReference type="PANTHER" id="PTHR10083">
    <property type="entry name" value="KUNITZ-TYPE PROTEASE INHIBITOR-RELATED"/>
    <property type="match status" value="1"/>
</dbReference>
<dbReference type="AlphaFoldDB" id="A0A8B9N3E8"/>
<dbReference type="GO" id="GO:0004867">
    <property type="term" value="F:serine-type endopeptidase inhibitor activity"/>
    <property type="evidence" value="ECO:0007669"/>
    <property type="project" value="UniProtKB-KW"/>
</dbReference>
<name>A0A8B9N3E8_9AVES</name>
<proteinExistence type="predicted"/>
<organism evidence="16 17">
    <name type="scientific">Accipiter nisus</name>
    <name type="common">Eurasian sparrowhawk</name>
    <dbReference type="NCBI Taxonomy" id="211598"/>
    <lineage>
        <taxon>Eukaryota</taxon>
        <taxon>Metazoa</taxon>
        <taxon>Chordata</taxon>
        <taxon>Craniata</taxon>
        <taxon>Vertebrata</taxon>
        <taxon>Euteleostomi</taxon>
        <taxon>Archelosauria</taxon>
        <taxon>Archosauria</taxon>
        <taxon>Dinosauria</taxon>
        <taxon>Saurischia</taxon>
        <taxon>Theropoda</taxon>
        <taxon>Coelurosauria</taxon>
        <taxon>Aves</taxon>
        <taxon>Neognathae</taxon>
        <taxon>Neoaves</taxon>
        <taxon>Telluraves</taxon>
        <taxon>Accipitrimorphae</taxon>
        <taxon>Accipitriformes</taxon>
        <taxon>Accipitridae</taxon>
        <taxon>Accipitrinae</taxon>
        <taxon>Accipiter</taxon>
    </lineage>
</organism>
<evidence type="ECO:0000313" key="16">
    <source>
        <dbReference type="Ensembl" id="ENSANIP00000016004.1"/>
    </source>
</evidence>
<dbReference type="Proteomes" id="UP000694541">
    <property type="component" value="Unplaced"/>
</dbReference>
<comment type="subcellular location">
    <subcellularLocation>
        <location evidence="1">Secreted</location>
    </subcellularLocation>
</comment>
<dbReference type="InterPro" id="IPR002223">
    <property type="entry name" value="Kunitz_BPTI"/>
</dbReference>
<feature type="domain" description="BPTI/Kunitz inhibitor" evidence="15">
    <location>
        <begin position="136"/>
        <end position="186"/>
    </location>
</feature>
<dbReference type="CDD" id="cd22616">
    <property type="entry name" value="Kunitz_TFPI2_1-like"/>
    <property type="match status" value="1"/>
</dbReference>
<dbReference type="CDD" id="cd22615">
    <property type="entry name" value="Kunitz_TFPI1_TFPI2_3-like"/>
    <property type="match status" value="1"/>
</dbReference>
<evidence type="ECO:0000256" key="2">
    <source>
        <dbReference type="ARBA" id="ARBA00022525"/>
    </source>
</evidence>
<dbReference type="InterPro" id="IPR020901">
    <property type="entry name" value="Prtase_inh_Kunz-CS"/>
</dbReference>
<feature type="compositionally biased region" description="Low complexity" evidence="14">
    <location>
        <begin position="46"/>
        <end position="67"/>
    </location>
</feature>
<dbReference type="PRINTS" id="PR00759">
    <property type="entry name" value="BASICPTASE"/>
</dbReference>
<accession>A0A8B9N3E8</accession>
<keyword evidence="3" id="KW-0646">Protease inhibitor</keyword>
<feature type="region of interest" description="Disordered" evidence="14">
    <location>
        <begin position="90"/>
        <end position="123"/>
    </location>
</feature>
<keyword evidence="8" id="KW-0094">Blood coagulation</keyword>
<feature type="region of interest" description="Disordered" evidence="14">
    <location>
        <begin position="1"/>
        <end position="67"/>
    </location>
</feature>
<comment type="function">
    <text evidence="11">May play a role in the regulation of plasmin-mediated matrix remodeling. Inhibits trypsin, plasmin, factor VIIa/tissue factor and weakly factor Xa. Has no effect on thrombin.</text>
</comment>
<keyword evidence="5" id="KW-0732">Signal</keyword>
<keyword evidence="10" id="KW-0325">Glycoprotein</keyword>
<evidence type="ECO:0000256" key="14">
    <source>
        <dbReference type="SAM" id="MobiDB-lite"/>
    </source>
</evidence>
<evidence type="ECO:0000256" key="13">
    <source>
        <dbReference type="ARBA" id="ARBA00068244"/>
    </source>
</evidence>
<dbReference type="CDD" id="cd22617">
    <property type="entry name" value="Kunitz_TFPI2_2-like"/>
    <property type="match status" value="1"/>
</dbReference>
<evidence type="ECO:0000256" key="8">
    <source>
        <dbReference type="ARBA" id="ARBA00023084"/>
    </source>
</evidence>
<dbReference type="Pfam" id="PF00014">
    <property type="entry name" value="Kunitz_BPTI"/>
    <property type="match status" value="3"/>
</dbReference>
<feature type="domain" description="BPTI/Kunitz inhibitor" evidence="15">
    <location>
        <begin position="256"/>
        <end position="306"/>
    </location>
</feature>
<feature type="compositionally biased region" description="Pro residues" evidence="14">
    <location>
        <begin position="36"/>
        <end position="45"/>
    </location>
</feature>
<keyword evidence="7" id="KW-0722">Serine protease inhibitor</keyword>
<feature type="compositionally biased region" description="Pro residues" evidence="14">
    <location>
        <begin position="111"/>
        <end position="123"/>
    </location>
</feature>
<evidence type="ECO:0000256" key="3">
    <source>
        <dbReference type="ARBA" id="ARBA00022690"/>
    </source>
</evidence>
<keyword evidence="4" id="KW-0356">Hemostasis</keyword>
<evidence type="ECO:0000256" key="10">
    <source>
        <dbReference type="ARBA" id="ARBA00023180"/>
    </source>
</evidence>
<protein>
    <recommendedName>
        <fullName evidence="13">Tissue factor pathway inhibitor 2</fullName>
    </recommendedName>
</protein>
<dbReference type="InterPro" id="IPR050098">
    <property type="entry name" value="TFPI/VKTCI-like"/>
</dbReference>
<dbReference type="Ensembl" id="ENSANIT00000016557.1">
    <property type="protein sequence ID" value="ENSANIP00000016004.1"/>
    <property type="gene ID" value="ENSANIG00000010890.1"/>
</dbReference>
<evidence type="ECO:0000256" key="12">
    <source>
        <dbReference type="ARBA" id="ARBA00065443"/>
    </source>
</evidence>
<evidence type="ECO:0000259" key="15">
    <source>
        <dbReference type="PROSITE" id="PS50279"/>
    </source>
</evidence>
<feature type="domain" description="BPTI/Kunitz inhibitor" evidence="15">
    <location>
        <begin position="196"/>
        <end position="246"/>
    </location>
</feature>
<evidence type="ECO:0000256" key="9">
    <source>
        <dbReference type="ARBA" id="ARBA00023157"/>
    </source>
</evidence>
<evidence type="ECO:0000256" key="4">
    <source>
        <dbReference type="ARBA" id="ARBA00022696"/>
    </source>
</evidence>
<keyword evidence="9" id="KW-1015">Disulfide bond</keyword>
<dbReference type="FunFam" id="4.10.410.10:FF:000011">
    <property type="entry name" value="Tissue factor pathway inhibitor"/>
    <property type="match status" value="1"/>
</dbReference>
<evidence type="ECO:0000256" key="1">
    <source>
        <dbReference type="ARBA" id="ARBA00004613"/>
    </source>
</evidence>